<name>A0A3S5FF63_9PLAT</name>
<proteinExistence type="predicted"/>
<gene>
    <name evidence="2" type="ORF">PXEA_LOCUS23195</name>
</gene>
<dbReference type="EMBL" id="CAAALY010105900">
    <property type="protein sequence ID" value="VEL29755.1"/>
    <property type="molecule type" value="Genomic_DNA"/>
</dbReference>
<sequence length="86" mass="9147">MEERQWLVATCTKSQGWDRIEAVLSGSSFEPSSRCCCCNYNLHMAGLPGAETEMTGLSRGPATGHQVLDGVADSSRSASHAADEAE</sequence>
<keyword evidence="3" id="KW-1185">Reference proteome</keyword>
<comment type="caution">
    <text evidence="2">The sequence shown here is derived from an EMBL/GenBank/DDBJ whole genome shotgun (WGS) entry which is preliminary data.</text>
</comment>
<accession>A0A3S5FF63</accession>
<evidence type="ECO:0000313" key="2">
    <source>
        <dbReference type="EMBL" id="VEL29755.1"/>
    </source>
</evidence>
<evidence type="ECO:0000313" key="3">
    <source>
        <dbReference type="Proteomes" id="UP000784294"/>
    </source>
</evidence>
<protein>
    <submittedName>
        <fullName evidence="2">Uncharacterized protein</fullName>
    </submittedName>
</protein>
<dbReference type="AlphaFoldDB" id="A0A3S5FF63"/>
<organism evidence="2 3">
    <name type="scientific">Protopolystoma xenopodis</name>
    <dbReference type="NCBI Taxonomy" id="117903"/>
    <lineage>
        <taxon>Eukaryota</taxon>
        <taxon>Metazoa</taxon>
        <taxon>Spiralia</taxon>
        <taxon>Lophotrochozoa</taxon>
        <taxon>Platyhelminthes</taxon>
        <taxon>Monogenea</taxon>
        <taxon>Polyopisthocotylea</taxon>
        <taxon>Polystomatidea</taxon>
        <taxon>Polystomatidae</taxon>
        <taxon>Protopolystoma</taxon>
    </lineage>
</organism>
<reference evidence="2" key="1">
    <citation type="submission" date="2018-11" db="EMBL/GenBank/DDBJ databases">
        <authorList>
            <consortium name="Pathogen Informatics"/>
        </authorList>
    </citation>
    <scope>NUCLEOTIDE SEQUENCE</scope>
</reference>
<evidence type="ECO:0000256" key="1">
    <source>
        <dbReference type="SAM" id="MobiDB-lite"/>
    </source>
</evidence>
<feature type="region of interest" description="Disordered" evidence="1">
    <location>
        <begin position="59"/>
        <end position="86"/>
    </location>
</feature>
<dbReference type="Proteomes" id="UP000784294">
    <property type="component" value="Unassembled WGS sequence"/>
</dbReference>